<dbReference type="GO" id="GO:0016987">
    <property type="term" value="F:sigma factor activity"/>
    <property type="evidence" value="ECO:0007669"/>
    <property type="project" value="UniProtKB-KW"/>
</dbReference>
<dbReference type="SUPFAM" id="SSF88946">
    <property type="entry name" value="Sigma2 domain of RNA polymerase sigma factors"/>
    <property type="match status" value="1"/>
</dbReference>
<dbReference type="AlphaFoldDB" id="A0A261ULB0"/>
<proteinExistence type="inferred from homology"/>
<keyword evidence="4" id="KW-0804">Transcription</keyword>
<dbReference type="RefSeq" id="WP_094843445.1">
    <property type="nucleotide sequence ID" value="NZ_NEVS01000004.1"/>
</dbReference>
<accession>A0A261ULB0</accession>
<name>A0A261ULB0_9BORD</name>
<dbReference type="Pfam" id="PF04542">
    <property type="entry name" value="Sigma70_r2"/>
    <property type="match status" value="1"/>
</dbReference>
<reference evidence="8" key="1">
    <citation type="submission" date="2017-05" db="EMBL/GenBank/DDBJ databases">
        <title>Complete and WGS of Bordetella genogroups.</title>
        <authorList>
            <person name="Spilker T."/>
            <person name="Lipuma J."/>
        </authorList>
    </citation>
    <scope>NUCLEOTIDE SEQUENCE [LARGE SCALE GENOMIC DNA]</scope>
    <source>
        <strain evidence="8">AU8856</strain>
    </source>
</reference>
<dbReference type="Gene3D" id="1.10.10.10">
    <property type="entry name" value="Winged helix-like DNA-binding domain superfamily/Winged helix DNA-binding domain"/>
    <property type="match status" value="1"/>
</dbReference>
<dbReference type="PANTHER" id="PTHR43133">
    <property type="entry name" value="RNA POLYMERASE ECF-TYPE SIGMA FACTO"/>
    <property type="match status" value="1"/>
</dbReference>
<dbReference type="InterPro" id="IPR014284">
    <property type="entry name" value="RNA_pol_sigma-70_dom"/>
</dbReference>
<dbReference type="InterPro" id="IPR013325">
    <property type="entry name" value="RNA_pol_sigma_r2"/>
</dbReference>
<organism evidence="7 8">
    <name type="scientific">Bordetella genomosp. 11</name>
    <dbReference type="NCBI Taxonomy" id="1416808"/>
    <lineage>
        <taxon>Bacteria</taxon>
        <taxon>Pseudomonadati</taxon>
        <taxon>Pseudomonadota</taxon>
        <taxon>Betaproteobacteria</taxon>
        <taxon>Burkholderiales</taxon>
        <taxon>Alcaligenaceae</taxon>
        <taxon>Bordetella</taxon>
    </lineage>
</organism>
<dbReference type="SUPFAM" id="SSF88659">
    <property type="entry name" value="Sigma3 and sigma4 domains of RNA polymerase sigma factors"/>
    <property type="match status" value="1"/>
</dbReference>
<dbReference type="Proteomes" id="UP000215767">
    <property type="component" value="Unassembled WGS sequence"/>
</dbReference>
<comment type="similarity">
    <text evidence="1">Belongs to the sigma-70 factor family. ECF subfamily.</text>
</comment>
<dbReference type="Pfam" id="PF08281">
    <property type="entry name" value="Sigma70_r4_2"/>
    <property type="match status" value="1"/>
</dbReference>
<evidence type="ECO:0000256" key="2">
    <source>
        <dbReference type="ARBA" id="ARBA00023015"/>
    </source>
</evidence>
<feature type="domain" description="RNA polymerase sigma-70 region 2" evidence="5">
    <location>
        <begin position="46"/>
        <end position="110"/>
    </location>
</feature>
<protein>
    <submittedName>
        <fullName evidence="7">RNA polymerase subunit sigma</fullName>
    </submittedName>
</protein>
<dbReference type="InterPro" id="IPR007627">
    <property type="entry name" value="RNA_pol_sigma70_r2"/>
</dbReference>
<gene>
    <name evidence="7" type="ORF">CAL28_22810</name>
</gene>
<dbReference type="EMBL" id="NEVS01000004">
    <property type="protein sequence ID" value="OZI62060.1"/>
    <property type="molecule type" value="Genomic_DNA"/>
</dbReference>
<keyword evidence="8" id="KW-1185">Reference proteome</keyword>
<dbReference type="GO" id="GO:0006352">
    <property type="term" value="P:DNA-templated transcription initiation"/>
    <property type="evidence" value="ECO:0007669"/>
    <property type="project" value="InterPro"/>
</dbReference>
<dbReference type="OrthoDB" id="9782108at2"/>
<dbReference type="CDD" id="cd06171">
    <property type="entry name" value="Sigma70_r4"/>
    <property type="match status" value="1"/>
</dbReference>
<dbReference type="InterPro" id="IPR036388">
    <property type="entry name" value="WH-like_DNA-bd_sf"/>
</dbReference>
<comment type="caution">
    <text evidence="7">The sequence shown here is derived from an EMBL/GenBank/DDBJ whole genome shotgun (WGS) entry which is preliminary data.</text>
</comment>
<evidence type="ECO:0000313" key="7">
    <source>
        <dbReference type="EMBL" id="OZI62060.1"/>
    </source>
</evidence>
<evidence type="ECO:0000313" key="8">
    <source>
        <dbReference type="Proteomes" id="UP000215767"/>
    </source>
</evidence>
<dbReference type="InterPro" id="IPR013324">
    <property type="entry name" value="RNA_pol_sigma_r3/r4-like"/>
</dbReference>
<keyword evidence="3" id="KW-0731">Sigma factor</keyword>
<evidence type="ECO:0000259" key="5">
    <source>
        <dbReference type="Pfam" id="PF04542"/>
    </source>
</evidence>
<dbReference type="InterPro" id="IPR039425">
    <property type="entry name" value="RNA_pol_sigma-70-like"/>
</dbReference>
<dbReference type="NCBIfam" id="TIGR02937">
    <property type="entry name" value="sigma70-ECF"/>
    <property type="match status" value="1"/>
</dbReference>
<dbReference type="PANTHER" id="PTHR43133:SF51">
    <property type="entry name" value="RNA POLYMERASE SIGMA FACTOR"/>
    <property type="match status" value="1"/>
</dbReference>
<sequence length="210" mass="23554">MRYLHDNHHGIQAAPPISYDVSTTTTNANIAIASSHSAYEAVFRELVQNHATRLHRFIIKHIGNCPDAEDITQQAFLEAAKSYHSFRGESQLSTWLYGIALNLVRNYLSRAPECRYFFVGEDALSDHASQDLTPDDAAEQNQTLRLLEESIAELPENMRSILLMMGLNDLTYEEAAARLTVPVGTIRSRLSRARAALRSKLETKGIRLDA</sequence>
<evidence type="ECO:0000256" key="3">
    <source>
        <dbReference type="ARBA" id="ARBA00023082"/>
    </source>
</evidence>
<dbReference type="GO" id="GO:0003677">
    <property type="term" value="F:DNA binding"/>
    <property type="evidence" value="ECO:0007669"/>
    <property type="project" value="InterPro"/>
</dbReference>
<feature type="domain" description="RNA polymerase sigma factor 70 region 4 type 2" evidence="6">
    <location>
        <begin position="145"/>
        <end position="197"/>
    </location>
</feature>
<dbReference type="InterPro" id="IPR013249">
    <property type="entry name" value="RNA_pol_sigma70_r4_t2"/>
</dbReference>
<evidence type="ECO:0000256" key="4">
    <source>
        <dbReference type="ARBA" id="ARBA00023163"/>
    </source>
</evidence>
<keyword evidence="2" id="KW-0805">Transcription regulation</keyword>
<evidence type="ECO:0000259" key="6">
    <source>
        <dbReference type="Pfam" id="PF08281"/>
    </source>
</evidence>
<evidence type="ECO:0000256" key="1">
    <source>
        <dbReference type="ARBA" id="ARBA00010641"/>
    </source>
</evidence>
<dbReference type="Gene3D" id="1.10.1740.10">
    <property type="match status" value="1"/>
</dbReference>